<dbReference type="InterPro" id="IPR006157">
    <property type="entry name" value="FolB_dom"/>
</dbReference>
<dbReference type="SUPFAM" id="SSF55620">
    <property type="entry name" value="Tetrahydrobiopterin biosynthesis enzymes-like"/>
    <property type="match status" value="1"/>
</dbReference>
<organism evidence="10 11">
    <name type="scientific">Catenovulum agarivorans DS-2</name>
    <dbReference type="NCBI Taxonomy" id="1328313"/>
    <lineage>
        <taxon>Bacteria</taxon>
        <taxon>Pseudomonadati</taxon>
        <taxon>Pseudomonadota</taxon>
        <taxon>Gammaproteobacteria</taxon>
        <taxon>Alteromonadales</taxon>
        <taxon>Alteromonadaceae</taxon>
        <taxon>Catenovulum</taxon>
    </lineage>
</organism>
<dbReference type="GO" id="GO:0004150">
    <property type="term" value="F:dihydroneopterin aldolase activity"/>
    <property type="evidence" value="ECO:0007669"/>
    <property type="project" value="UniProtKB-UniRule"/>
</dbReference>
<dbReference type="NCBIfam" id="TIGR00525">
    <property type="entry name" value="folB"/>
    <property type="match status" value="1"/>
</dbReference>
<keyword evidence="6" id="KW-0413">Isomerase</keyword>
<dbReference type="CDD" id="cd00534">
    <property type="entry name" value="DHNA_DHNTPE"/>
    <property type="match status" value="1"/>
</dbReference>
<reference evidence="10 11" key="1">
    <citation type="journal article" date="2014" name="Genome Announc.">
        <title>Draft Genome Sequence of the Agar-Degrading Bacterium Catenovulum sp. Strain DS-2, Isolated from Intestines of Haliotis diversicolor.</title>
        <authorList>
            <person name="Shan D."/>
            <person name="Li X."/>
            <person name="Gu Z."/>
            <person name="Wei G."/>
            <person name="Gao Z."/>
            <person name="Shao Z."/>
        </authorList>
    </citation>
    <scope>NUCLEOTIDE SEQUENCE [LARGE SCALE GENOMIC DNA]</scope>
    <source>
        <strain evidence="10 11">DS-2</strain>
    </source>
</reference>
<dbReference type="PANTHER" id="PTHR42844">
    <property type="entry name" value="DIHYDRONEOPTERIN ALDOLASE 1-RELATED"/>
    <property type="match status" value="1"/>
</dbReference>
<dbReference type="InterPro" id="IPR006156">
    <property type="entry name" value="Dihydroneopterin_aldolase"/>
</dbReference>
<feature type="domain" description="Dihydroneopterin aldolase/epimerase" evidence="9">
    <location>
        <begin position="5"/>
        <end position="114"/>
    </location>
</feature>
<dbReference type="GO" id="GO:0005737">
    <property type="term" value="C:cytoplasm"/>
    <property type="evidence" value="ECO:0007669"/>
    <property type="project" value="TreeGrafter"/>
</dbReference>
<evidence type="ECO:0000313" key="10">
    <source>
        <dbReference type="EMBL" id="EWH09873.1"/>
    </source>
</evidence>
<dbReference type="OrthoDB" id="9810587at2"/>
<dbReference type="SMART" id="SM00905">
    <property type="entry name" value="FolB"/>
    <property type="match status" value="1"/>
</dbReference>
<comment type="caution">
    <text evidence="10">The sequence shown here is derived from an EMBL/GenBank/DDBJ whole genome shotgun (WGS) entry which is preliminary data.</text>
</comment>
<dbReference type="PANTHER" id="PTHR42844:SF1">
    <property type="entry name" value="DIHYDRONEOPTERIN ALDOLASE 1-RELATED"/>
    <property type="match status" value="1"/>
</dbReference>
<dbReference type="UniPathway" id="UPA00077">
    <property type="reaction ID" value="UER00154"/>
</dbReference>
<dbReference type="InterPro" id="IPR043133">
    <property type="entry name" value="GTP-CH-I_C/QueF"/>
</dbReference>
<dbReference type="AlphaFoldDB" id="W7QPQ6"/>
<evidence type="ECO:0000256" key="1">
    <source>
        <dbReference type="ARBA" id="ARBA00000693"/>
    </source>
</evidence>
<evidence type="ECO:0000256" key="7">
    <source>
        <dbReference type="ARBA" id="ARBA00023239"/>
    </source>
</evidence>
<protein>
    <recommendedName>
        <fullName evidence="8">7,8-dihydroneopterin aldolase</fullName>
        <ecNumber evidence="8">4.1.2.25</ecNumber>
    </recommendedName>
</protein>
<dbReference type="EC" id="4.1.2.25" evidence="8"/>
<evidence type="ECO:0000259" key="9">
    <source>
        <dbReference type="SMART" id="SM00905"/>
    </source>
</evidence>
<evidence type="ECO:0000256" key="3">
    <source>
        <dbReference type="ARBA" id="ARBA00005013"/>
    </source>
</evidence>
<dbReference type="eggNOG" id="COG1539">
    <property type="taxonomic scope" value="Bacteria"/>
</dbReference>
<evidence type="ECO:0000313" key="11">
    <source>
        <dbReference type="Proteomes" id="UP000019276"/>
    </source>
</evidence>
<dbReference type="RefSeq" id="WP_035014721.1">
    <property type="nucleotide sequence ID" value="NZ_ARZY01000018.1"/>
</dbReference>
<accession>W7QPQ6</accession>
<dbReference type="Pfam" id="PF02152">
    <property type="entry name" value="FolB"/>
    <property type="match status" value="1"/>
</dbReference>
<dbReference type="Gene3D" id="3.30.1130.10">
    <property type="match status" value="1"/>
</dbReference>
<dbReference type="STRING" id="1328313.DS2_10517"/>
<name>W7QPQ6_9ALTE</name>
<evidence type="ECO:0000256" key="4">
    <source>
        <dbReference type="ARBA" id="ARBA00005708"/>
    </source>
</evidence>
<comment type="catalytic activity">
    <reaction evidence="2 8">
        <text>7,8-dihydroneopterin = 6-hydroxymethyl-7,8-dihydropterin + glycolaldehyde</text>
        <dbReference type="Rhea" id="RHEA:10540"/>
        <dbReference type="ChEBI" id="CHEBI:17001"/>
        <dbReference type="ChEBI" id="CHEBI:17071"/>
        <dbReference type="ChEBI" id="CHEBI:44841"/>
        <dbReference type="EC" id="4.1.2.25"/>
    </reaction>
</comment>
<keyword evidence="5 8" id="KW-0289">Folate biosynthesis</keyword>
<proteinExistence type="inferred from homology"/>
<dbReference type="GO" id="GO:0016853">
    <property type="term" value="F:isomerase activity"/>
    <property type="evidence" value="ECO:0007669"/>
    <property type="project" value="UniProtKB-KW"/>
</dbReference>
<evidence type="ECO:0000256" key="5">
    <source>
        <dbReference type="ARBA" id="ARBA00022909"/>
    </source>
</evidence>
<dbReference type="Proteomes" id="UP000019276">
    <property type="component" value="Unassembled WGS sequence"/>
</dbReference>
<sequence>MKDIVFIHNLTIETIIGVFNWEHKIKQSLILDLDIQWDNSAPAANDDLSLALDYSAVADFTQIYCSARQFELIETLGEKLCQVLFKKFPIEEIRLKITKPDALENARVGIVIERAR</sequence>
<comment type="similarity">
    <text evidence="4 8">Belongs to the DHNA family.</text>
</comment>
<evidence type="ECO:0000256" key="2">
    <source>
        <dbReference type="ARBA" id="ARBA00001353"/>
    </source>
</evidence>
<dbReference type="FunFam" id="3.30.1130.10:FF:000002">
    <property type="entry name" value="7,8-dihydroneopterin aldolase"/>
    <property type="match status" value="1"/>
</dbReference>
<comment type="function">
    <text evidence="8">Catalyzes the conversion of 7,8-dihydroneopterin to 6-hydroxymethyl-7,8-dihydropterin.</text>
</comment>
<keyword evidence="11" id="KW-1185">Reference proteome</keyword>
<comment type="pathway">
    <text evidence="3 8">Cofactor biosynthesis; tetrahydrofolate biosynthesis; 2-amino-4-hydroxy-6-hydroxymethyl-7,8-dihydropteridine diphosphate from 7,8-dihydroneopterin triphosphate: step 3/4.</text>
</comment>
<dbReference type="GO" id="GO:0046654">
    <property type="term" value="P:tetrahydrofolate biosynthetic process"/>
    <property type="evidence" value="ECO:0007669"/>
    <property type="project" value="UniProtKB-UniRule"/>
</dbReference>
<evidence type="ECO:0000256" key="8">
    <source>
        <dbReference type="RuleBase" id="RU362079"/>
    </source>
</evidence>
<dbReference type="NCBIfam" id="TIGR00526">
    <property type="entry name" value="folB_dom"/>
    <property type="match status" value="1"/>
</dbReference>
<evidence type="ECO:0000256" key="6">
    <source>
        <dbReference type="ARBA" id="ARBA00023235"/>
    </source>
</evidence>
<keyword evidence="7 8" id="KW-0456">Lyase</keyword>
<dbReference type="EMBL" id="ARZY01000018">
    <property type="protein sequence ID" value="EWH09873.1"/>
    <property type="molecule type" value="Genomic_DNA"/>
</dbReference>
<gene>
    <name evidence="10" type="ORF">DS2_10517</name>
</gene>
<comment type="catalytic activity">
    <reaction evidence="1">
        <text>7,8-dihydroneopterin = 7,8-dihydromonapterin</text>
        <dbReference type="Rhea" id="RHEA:45328"/>
        <dbReference type="ChEBI" id="CHEBI:17001"/>
        <dbReference type="ChEBI" id="CHEBI:71175"/>
        <dbReference type="EC" id="5.1.99.8"/>
    </reaction>
</comment>
<dbReference type="GO" id="GO:0046656">
    <property type="term" value="P:folic acid biosynthetic process"/>
    <property type="evidence" value="ECO:0007669"/>
    <property type="project" value="UniProtKB-UniRule"/>
</dbReference>